<evidence type="ECO:0000313" key="1">
    <source>
        <dbReference type="EMBL" id="KZV81047.1"/>
    </source>
</evidence>
<evidence type="ECO:0000313" key="2">
    <source>
        <dbReference type="Proteomes" id="UP000077266"/>
    </source>
</evidence>
<dbReference type="PANTHER" id="PTHR33099:SF7">
    <property type="entry name" value="MYND-TYPE DOMAIN-CONTAINING PROTEIN"/>
    <property type="match status" value="1"/>
</dbReference>
<dbReference type="EMBL" id="KV426424">
    <property type="protein sequence ID" value="KZV81047.1"/>
    <property type="molecule type" value="Genomic_DNA"/>
</dbReference>
<gene>
    <name evidence="1" type="ORF">EXIGLDRAFT_845013</name>
</gene>
<proteinExistence type="predicted"/>
<dbReference type="OrthoDB" id="3266192at2759"/>
<dbReference type="InParanoid" id="A0A165BQ64"/>
<organism evidence="1 2">
    <name type="scientific">Exidia glandulosa HHB12029</name>
    <dbReference type="NCBI Taxonomy" id="1314781"/>
    <lineage>
        <taxon>Eukaryota</taxon>
        <taxon>Fungi</taxon>
        <taxon>Dikarya</taxon>
        <taxon>Basidiomycota</taxon>
        <taxon>Agaricomycotina</taxon>
        <taxon>Agaricomycetes</taxon>
        <taxon>Auriculariales</taxon>
        <taxon>Exidiaceae</taxon>
        <taxon>Exidia</taxon>
    </lineage>
</organism>
<dbReference type="PANTHER" id="PTHR33099">
    <property type="entry name" value="FE2OG DIOXYGENASE DOMAIN-CONTAINING PROTEIN"/>
    <property type="match status" value="1"/>
</dbReference>
<reference evidence="1 2" key="1">
    <citation type="journal article" date="2016" name="Mol. Biol. Evol.">
        <title>Comparative Genomics of Early-Diverging Mushroom-Forming Fungi Provides Insights into the Origins of Lignocellulose Decay Capabilities.</title>
        <authorList>
            <person name="Nagy L.G."/>
            <person name="Riley R."/>
            <person name="Tritt A."/>
            <person name="Adam C."/>
            <person name="Daum C."/>
            <person name="Floudas D."/>
            <person name="Sun H."/>
            <person name="Yadav J.S."/>
            <person name="Pangilinan J."/>
            <person name="Larsson K.H."/>
            <person name="Matsuura K."/>
            <person name="Barry K."/>
            <person name="Labutti K."/>
            <person name="Kuo R."/>
            <person name="Ohm R.A."/>
            <person name="Bhattacharya S.S."/>
            <person name="Shirouzu T."/>
            <person name="Yoshinaga Y."/>
            <person name="Martin F.M."/>
            <person name="Grigoriev I.V."/>
            <person name="Hibbett D.S."/>
        </authorList>
    </citation>
    <scope>NUCLEOTIDE SEQUENCE [LARGE SCALE GENOMIC DNA]</scope>
    <source>
        <strain evidence="1 2">HHB12029</strain>
    </source>
</reference>
<dbReference type="Proteomes" id="UP000077266">
    <property type="component" value="Unassembled WGS sequence"/>
</dbReference>
<keyword evidence="2" id="KW-1185">Reference proteome</keyword>
<name>A0A165BQ64_EXIGL</name>
<dbReference type="AlphaFoldDB" id="A0A165BQ64"/>
<accession>A0A165BQ64</accession>
<protein>
    <submittedName>
        <fullName evidence="1">Uncharacterized protein</fullName>
    </submittedName>
</protein>
<sequence>MPSITSEPQLCAQVGVDEDGIPLVAHPSEDIQSDLRDALTSDLEFRGTFAFSTMHADAPNPDLQVDGLGAVGLPLGDFMAGGFKSVCVDRANGQTNIWELEAAHVHCDNKLWDKWIQNVRKTVCTELGVGPARQVVRVILNKLVLCGPGARPFDVLKSKPSPGAFASMLVLLPSRFRGGTAKATFQERTVDISLNGKSASKTIVVAAYTDAELQSDKITSGYSFALLYEFIQPPDSGFPPILPATEPVALALIRHVLLSWKQQEDVWPEKLVWMLDGYYEHIRGRKAHKCLRGKDAVILRVLDRVAREIGIRLGLTQLSHTVEGDIKGSGYGGRWEESEDDYETAEMVKGGEFEDGRKTNLSKLFDLDGRIIRDSVDWDEEDHEVLPLGCDEEFEPGDKKECSRDAASFNYEYIEYTYERTAIVIWPTTSSFNVESGA</sequence>